<dbReference type="GO" id="GO:0015444">
    <property type="term" value="F:P-type magnesium transporter activity"/>
    <property type="evidence" value="ECO:0007669"/>
    <property type="project" value="InterPro"/>
</dbReference>
<evidence type="ECO:0000256" key="5">
    <source>
        <dbReference type="SAM" id="MobiDB-lite"/>
    </source>
</evidence>
<dbReference type="InterPro" id="IPR006415">
    <property type="entry name" value="P-type_ATPase_IIIB"/>
</dbReference>
<keyword evidence="6" id="KW-0812">Transmembrane</keyword>
<dbReference type="Proteomes" id="UP000295294">
    <property type="component" value="Plasmid unnamed1"/>
</dbReference>
<feature type="transmembrane region" description="Helical" evidence="6">
    <location>
        <begin position="165"/>
        <end position="184"/>
    </location>
</feature>
<organism evidence="8 9">
    <name type="scientific">Cupriavidus oxalaticus</name>
    <dbReference type="NCBI Taxonomy" id="96344"/>
    <lineage>
        <taxon>Bacteria</taxon>
        <taxon>Pseudomonadati</taxon>
        <taxon>Pseudomonadota</taxon>
        <taxon>Betaproteobacteria</taxon>
        <taxon>Burkholderiales</taxon>
        <taxon>Burkholderiaceae</taxon>
        <taxon>Cupriavidus</taxon>
    </lineage>
</organism>
<dbReference type="InterPro" id="IPR004014">
    <property type="entry name" value="ATPase_P-typ_cation-transptr_N"/>
</dbReference>
<sequence length="195" mass="20806">MKVNRHGCSEASGPDHAIPRPDSQGVPPKSDAASAAIARAATHQVIDVLESLGSDLAGLTEPDATARLAECGPNRIAAPTAPHWLVSLVRRLLSPVNVMLILLAFLSLLSQTLIVHIIRTRQLPFIKSLPSQTLLVTTIAVCIVGAWLPYSPLATALGMQPLPWAYWPLLGVILLGYAAAAFAARHLLARWIPVD</sequence>
<keyword evidence="4" id="KW-0460">Magnesium</keyword>
<keyword evidence="8" id="KW-0614">Plasmid</keyword>
<dbReference type="SUPFAM" id="SSF81665">
    <property type="entry name" value="Calcium ATPase, transmembrane domain M"/>
    <property type="match status" value="2"/>
</dbReference>
<dbReference type="AlphaFoldDB" id="A0A4P7LJL2"/>
<comment type="subcellular location">
    <subcellularLocation>
        <location evidence="1">Cell membrane</location>
        <topology evidence="1">Multi-pass membrane protein</topology>
    </subcellularLocation>
</comment>
<evidence type="ECO:0000256" key="4">
    <source>
        <dbReference type="ARBA" id="ARBA00022842"/>
    </source>
</evidence>
<accession>A0A4P7LJL2</accession>
<dbReference type="RefSeq" id="WP_135706980.1">
    <property type="nucleotide sequence ID" value="NZ_CP038636.1"/>
</dbReference>
<evidence type="ECO:0000256" key="2">
    <source>
        <dbReference type="ARBA" id="ARBA00022475"/>
    </source>
</evidence>
<dbReference type="EMBL" id="CP038636">
    <property type="protein sequence ID" value="QBY55778.1"/>
    <property type="molecule type" value="Genomic_DNA"/>
</dbReference>
<reference evidence="8 9" key="1">
    <citation type="submission" date="2019-03" db="EMBL/GenBank/DDBJ databases">
        <title>Efficiently degradation of phenoxyalkanoic acid herbicides by Cupriavidus oxalaticus strain X32.</title>
        <authorList>
            <person name="Sheng X."/>
        </authorList>
    </citation>
    <scope>NUCLEOTIDE SEQUENCE [LARGE SCALE GENOMIC DNA]</scope>
    <source>
        <strain evidence="8 9">X32</strain>
        <plasmid evidence="8 9">unnamed1</plasmid>
    </source>
</reference>
<dbReference type="GO" id="GO:0005886">
    <property type="term" value="C:plasma membrane"/>
    <property type="evidence" value="ECO:0007669"/>
    <property type="project" value="UniProtKB-SubCell"/>
</dbReference>
<evidence type="ECO:0000256" key="1">
    <source>
        <dbReference type="ARBA" id="ARBA00004651"/>
    </source>
</evidence>
<keyword evidence="3" id="KW-0597">Phosphoprotein</keyword>
<geneLocation type="plasmid" evidence="8">
    <name>unnamed1</name>
</geneLocation>
<proteinExistence type="predicted"/>
<feature type="region of interest" description="Disordered" evidence="5">
    <location>
        <begin position="1"/>
        <end position="33"/>
    </location>
</feature>
<evidence type="ECO:0000313" key="9">
    <source>
        <dbReference type="Proteomes" id="UP000295294"/>
    </source>
</evidence>
<keyword evidence="6" id="KW-0472">Membrane</keyword>
<feature type="transmembrane region" description="Helical" evidence="6">
    <location>
        <begin position="98"/>
        <end position="117"/>
    </location>
</feature>
<dbReference type="Pfam" id="PF00690">
    <property type="entry name" value="Cation_ATPase_N"/>
    <property type="match status" value="1"/>
</dbReference>
<evidence type="ECO:0000256" key="6">
    <source>
        <dbReference type="SAM" id="Phobius"/>
    </source>
</evidence>
<feature type="domain" description="Cation-transporting P-type ATPase N-terminal" evidence="7">
    <location>
        <begin position="39"/>
        <end position="112"/>
    </location>
</feature>
<feature type="transmembrane region" description="Helical" evidence="6">
    <location>
        <begin position="129"/>
        <end position="150"/>
    </location>
</feature>
<gene>
    <name evidence="8" type="ORF">E0W60_32970</name>
</gene>
<keyword evidence="6" id="KW-1133">Transmembrane helix</keyword>
<dbReference type="PRINTS" id="PR01836">
    <property type="entry name" value="MGATPASE"/>
</dbReference>
<protein>
    <recommendedName>
        <fullName evidence="7">Cation-transporting P-type ATPase N-terminal domain-containing protein</fullName>
    </recommendedName>
</protein>
<evidence type="ECO:0000256" key="3">
    <source>
        <dbReference type="ARBA" id="ARBA00022553"/>
    </source>
</evidence>
<keyword evidence="2" id="KW-1003">Cell membrane</keyword>
<evidence type="ECO:0000313" key="8">
    <source>
        <dbReference type="EMBL" id="QBY55778.1"/>
    </source>
</evidence>
<dbReference type="SMART" id="SM00831">
    <property type="entry name" value="Cation_ATPase_N"/>
    <property type="match status" value="1"/>
</dbReference>
<name>A0A4P7LJL2_9BURK</name>
<dbReference type="KEGG" id="cox:E0W60_32970"/>
<evidence type="ECO:0000259" key="7">
    <source>
        <dbReference type="SMART" id="SM00831"/>
    </source>
</evidence>
<dbReference type="OrthoDB" id="9814270at2"/>
<dbReference type="InterPro" id="IPR023298">
    <property type="entry name" value="ATPase_P-typ_TM_dom_sf"/>
</dbReference>